<protein>
    <submittedName>
        <fullName evidence="1">Uncharacterized protein</fullName>
    </submittedName>
</protein>
<dbReference type="AlphaFoldDB" id="A0AAE8ZU06"/>
<gene>
    <name evidence="1" type="ORF">L3Y34_010580</name>
</gene>
<reference evidence="1 2" key="1">
    <citation type="submission" date="2022-05" db="EMBL/GenBank/DDBJ databases">
        <title>Chromosome-level reference genomes for two strains of Caenorhabditis briggsae: an improved platform for comparative genomics.</title>
        <authorList>
            <person name="Stevens L."/>
            <person name="Andersen E.C."/>
        </authorList>
    </citation>
    <scope>NUCLEOTIDE SEQUENCE [LARGE SCALE GENOMIC DNA]</scope>
    <source>
        <strain evidence="1">QX1410_ONT</strain>
        <tissue evidence="1">Whole-organism</tissue>
    </source>
</reference>
<name>A0AAE8ZU06_CAEBR</name>
<dbReference type="Proteomes" id="UP000827892">
    <property type="component" value="Chromosome X"/>
</dbReference>
<sequence>MNKMKMGDCALKNKAMVQKQKKKRLCIGVCIDNPEDNHAHFASGEHTEERMDVHAGEVGCCSIGDEYQVSREV</sequence>
<dbReference type="EMBL" id="CP090896">
    <property type="protein sequence ID" value="ULT80090.1"/>
    <property type="molecule type" value="Genomic_DNA"/>
</dbReference>
<evidence type="ECO:0000313" key="1">
    <source>
        <dbReference type="EMBL" id="ULT80090.1"/>
    </source>
</evidence>
<proteinExistence type="predicted"/>
<organism evidence="1 2">
    <name type="scientific">Caenorhabditis briggsae</name>
    <dbReference type="NCBI Taxonomy" id="6238"/>
    <lineage>
        <taxon>Eukaryota</taxon>
        <taxon>Metazoa</taxon>
        <taxon>Ecdysozoa</taxon>
        <taxon>Nematoda</taxon>
        <taxon>Chromadorea</taxon>
        <taxon>Rhabditida</taxon>
        <taxon>Rhabditina</taxon>
        <taxon>Rhabditomorpha</taxon>
        <taxon>Rhabditoidea</taxon>
        <taxon>Rhabditidae</taxon>
        <taxon>Peloderinae</taxon>
        <taxon>Caenorhabditis</taxon>
    </lineage>
</organism>
<evidence type="ECO:0000313" key="2">
    <source>
        <dbReference type="Proteomes" id="UP000827892"/>
    </source>
</evidence>
<accession>A0AAE8ZU06</accession>